<dbReference type="InterPro" id="IPR036388">
    <property type="entry name" value="WH-like_DNA-bd_sf"/>
</dbReference>
<dbReference type="Proteomes" id="UP001151088">
    <property type="component" value="Unassembled WGS sequence"/>
</dbReference>
<dbReference type="InterPro" id="IPR036390">
    <property type="entry name" value="WH_DNA-bd_sf"/>
</dbReference>
<evidence type="ECO:0000313" key="2">
    <source>
        <dbReference type="EMBL" id="MCS0497726.1"/>
    </source>
</evidence>
<dbReference type="GO" id="GO:0003677">
    <property type="term" value="F:DNA binding"/>
    <property type="evidence" value="ECO:0007669"/>
    <property type="project" value="UniProtKB-KW"/>
</dbReference>
<name>A0A9X2PFF9_9HYPH</name>
<protein>
    <submittedName>
        <fullName evidence="2">Rrf2 family transcriptional regulator</fullName>
    </submittedName>
</protein>
<dbReference type="GO" id="GO:0005829">
    <property type="term" value="C:cytosol"/>
    <property type="evidence" value="ECO:0007669"/>
    <property type="project" value="TreeGrafter"/>
</dbReference>
<keyword evidence="1" id="KW-0238">DNA-binding</keyword>
<dbReference type="InterPro" id="IPR030489">
    <property type="entry name" value="TR_Rrf2-type_CS"/>
</dbReference>
<dbReference type="PANTHER" id="PTHR33221">
    <property type="entry name" value="WINGED HELIX-TURN-HELIX TRANSCRIPTIONAL REGULATOR, RRF2 FAMILY"/>
    <property type="match status" value="1"/>
</dbReference>
<organism evidence="2 3">
    <name type="scientific">Ancylobacter mangrovi</name>
    <dbReference type="NCBI Taxonomy" id="2972472"/>
    <lineage>
        <taxon>Bacteria</taxon>
        <taxon>Pseudomonadati</taxon>
        <taxon>Pseudomonadota</taxon>
        <taxon>Alphaproteobacteria</taxon>
        <taxon>Hyphomicrobiales</taxon>
        <taxon>Xanthobacteraceae</taxon>
        <taxon>Ancylobacter</taxon>
    </lineage>
</organism>
<dbReference type="EMBL" id="JANTHZ010000014">
    <property type="protein sequence ID" value="MCS0497726.1"/>
    <property type="molecule type" value="Genomic_DNA"/>
</dbReference>
<dbReference type="PROSITE" id="PS01332">
    <property type="entry name" value="HTH_RRF2_1"/>
    <property type="match status" value="1"/>
</dbReference>
<evidence type="ECO:0000313" key="3">
    <source>
        <dbReference type="Proteomes" id="UP001151088"/>
    </source>
</evidence>
<reference evidence="2" key="1">
    <citation type="submission" date="2022-08" db="EMBL/GenBank/DDBJ databases">
        <authorList>
            <person name="Li F."/>
        </authorList>
    </citation>
    <scope>NUCLEOTIDE SEQUENCE</scope>
    <source>
        <strain evidence="2">MQZ15Z-1</strain>
    </source>
</reference>
<dbReference type="RefSeq" id="WP_258734879.1">
    <property type="nucleotide sequence ID" value="NZ_JANTHZ010000014.1"/>
</dbReference>
<gene>
    <name evidence="2" type="ORF">NVS89_21775</name>
</gene>
<proteinExistence type="predicted"/>
<accession>A0A9X2PFF9</accession>
<dbReference type="SUPFAM" id="SSF46785">
    <property type="entry name" value="Winged helix' DNA-binding domain"/>
    <property type="match status" value="1"/>
</dbReference>
<dbReference type="Gene3D" id="1.10.10.10">
    <property type="entry name" value="Winged helix-like DNA-binding domain superfamily/Winged helix DNA-binding domain"/>
    <property type="match status" value="1"/>
</dbReference>
<evidence type="ECO:0000256" key="1">
    <source>
        <dbReference type="ARBA" id="ARBA00023125"/>
    </source>
</evidence>
<dbReference type="Pfam" id="PF02082">
    <property type="entry name" value="Rrf2"/>
    <property type="match status" value="1"/>
</dbReference>
<sequence>MQLTLYSDYAMRVLLYLAAHRDKLCSISEIASAYGISHNHLMKVLNDLGKAGYVSSVRGRAGGFRLARPAGQIRIGALLRHTEDDFDLVDCPHCALSSGCGLSSVLDRAMAAFFAVLDGCTLADLVEREEGFRSLILTLDRARAQTPAQA</sequence>
<dbReference type="PANTHER" id="PTHR33221:SF4">
    <property type="entry name" value="HTH-TYPE TRANSCRIPTIONAL REPRESSOR NSRR"/>
    <property type="match status" value="1"/>
</dbReference>
<keyword evidence="3" id="KW-1185">Reference proteome</keyword>
<comment type="caution">
    <text evidence="2">The sequence shown here is derived from an EMBL/GenBank/DDBJ whole genome shotgun (WGS) entry which is preliminary data.</text>
</comment>
<dbReference type="InterPro" id="IPR000944">
    <property type="entry name" value="Tscrpt_reg_Rrf2"/>
</dbReference>
<dbReference type="PROSITE" id="PS51197">
    <property type="entry name" value="HTH_RRF2_2"/>
    <property type="match status" value="1"/>
</dbReference>
<dbReference type="NCBIfam" id="TIGR00738">
    <property type="entry name" value="rrf2_super"/>
    <property type="match status" value="1"/>
</dbReference>
<dbReference type="AlphaFoldDB" id="A0A9X2PFF9"/>
<dbReference type="GO" id="GO:0003700">
    <property type="term" value="F:DNA-binding transcription factor activity"/>
    <property type="evidence" value="ECO:0007669"/>
    <property type="project" value="TreeGrafter"/>
</dbReference>